<evidence type="ECO:0000313" key="2">
    <source>
        <dbReference type="Proteomes" id="UP000007431"/>
    </source>
</evidence>
<sequence length="440" mass="48758">MSTSADMTPTLSMPSLVLPLELHDYIIDFLHDETDELKRTALVCRYWLSSSRFHLFSSVTLLPPLEAPSHSSSPSPCKRLENVIAKSPDVSRYIQELSLYEGSRHGRMGWAWMHAESSLPKLLDAVKGSLNTLCIQADPRERPPLAIRLARFPESLVHVFGRLAEQQDPFTHLRHLRLKGLTLPSLQSVATLVAAMPALKDLDLVHIRASSTEEVAPYPEVSGSRKAELESLQVISRDADGFIRCLLHEQASASLYHLRSLAYTTGIGHMGVVNDILRACPNSLASFELFASSPLHQIVQAPPRDDKIPDLSRNPAIRTILLDGDILPDSCDILHFSVAVLSTLPPENVLEHFSLTIALTCRLPAPTLDDSLASCARLDALLAENGRFPRLERVRVDFRIYEYDREEEGAQPADVLAGQFLARLSKLDARGLLYADVSSV</sequence>
<dbReference type="VEuPathDB" id="FungiDB:SCHCODRAFT_02498501"/>
<proteinExistence type="predicted"/>
<reference evidence="1 2" key="1">
    <citation type="journal article" date="2010" name="Nat. Biotechnol.">
        <title>Genome sequence of the model mushroom Schizophyllum commune.</title>
        <authorList>
            <person name="Ohm R.A."/>
            <person name="de Jong J.F."/>
            <person name="Lugones L.G."/>
            <person name="Aerts A."/>
            <person name="Kothe E."/>
            <person name="Stajich J.E."/>
            <person name="de Vries R.P."/>
            <person name="Record E."/>
            <person name="Levasseur A."/>
            <person name="Baker S.E."/>
            <person name="Bartholomew K.A."/>
            <person name="Coutinho P.M."/>
            <person name="Erdmann S."/>
            <person name="Fowler T.J."/>
            <person name="Gathman A.C."/>
            <person name="Lombard V."/>
            <person name="Henrissat B."/>
            <person name="Knabe N."/>
            <person name="Kuees U."/>
            <person name="Lilly W.W."/>
            <person name="Lindquist E."/>
            <person name="Lucas S."/>
            <person name="Magnuson J.K."/>
            <person name="Piumi F."/>
            <person name="Raudaskoski M."/>
            <person name="Salamov A."/>
            <person name="Schmutz J."/>
            <person name="Schwarze F.W.M.R."/>
            <person name="vanKuyk P.A."/>
            <person name="Horton J.S."/>
            <person name="Grigoriev I.V."/>
            <person name="Woesten H.A.B."/>
        </authorList>
    </citation>
    <scope>NUCLEOTIDE SEQUENCE [LARGE SCALE GENOMIC DNA]</scope>
    <source>
        <strain evidence="2">H4-8 / FGSC 9210</strain>
    </source>
</reference>
<protein>
    <recommendedName>
        <fullName evidence="3">F-box domain-containing protein</fullName>
    </recommendedName>
</protein>
<dbReference type="OMA" id="RWRERDC"/>
<dbReference type="InParanoid" id="D8PP07"/>
<organism evidence="2">
    <name type="scientific">Schizophyllum commune (strain H4-8 / FGSC 9210)</name>
    <name type="common">Split gill fungus</name>
    <dbReference type="NCBI Taxonomy" id="578458"/>
    <lineage>
        <taxon>Eukaryota</taxon>
        <taxon>Fungi</taxon>
        <taxon>Dikarya</taxon>
        <taxon>Basidiomycota</taxon>
        <taxon>Agaricomycotina</taxon>
        <taxon>Agaricomycetes</taxon>
        <taxon>Agaricomycetidae</taxon>
        <taxon>Agaricales</taxon>
        <taxon>Schizophyllaceae</taxon>
        <taxon>Schizophyllum</taxon>
    </lineage>
</organism>
<dbReference type="HOGENOM" id="CLU_036316_4_0_1"/>
<dbReference type="EMBL" id="GL377302">
    <property type="protein sequence ID" value="EFJ01582.1"/>
    <property type="molecule type" value="Genomic_DNA"/>
</dbReference>
<name>D8PP07_SCHCM</name>
<keyword evidence="2" id="KW-1185">Reference proteome</keyword>
<dbReference type="OrthoDB" id="2856167at2759"/>
<dbReference type="SUPFAM" id="SSF81383">
    <property type="entry name" value="F-box domain"/>
    <property type="match status" value="1"/>
</dbReference>
<gene>
    <name evidence="1" type="ORF">SCHCODRAFT_102469</name>
</gene>
<dbReference type="AlphaFoldDB" id="D8PP07"/>
<dbReference type="GeneID" id="9597460"/>
<dbReference type="InterPro" id="IPR036047">
    <property type="entry name" value="F-box-like_dom_sf"/>
</dbReference>
<evidence type="ECO:0008006" key="3">
    <source>
        <dbReference type="Google" id="ProtNLM"/>
    </source>
</evidence>
<dbReference type="RefSeq" id="XP_003036484.1">
    <property type="nucleotide sequence ID" value="XM_003036438.1"/>
</dbReference>
<dbReference type="KEGG" id="scm:SCHCO_02498501"/>
<dbReference type="Proteomes" id="UP000007431">
    <property type="component" value="Unassembled WGS sequence"/>
</dbReference>
<evidence type="ECO:0000313" key="1">
    <source>
        <dbReference type="EMBL" id="EFJ01582.1"/>
    </source>
</evidence>
<accession>D8PP07</accession>
<dbReference type="eggNOG" id="ENOG502RSES">
    <property type="taxonomic scope" value="Eukaryota"/>
</dbReference>
<feature type="non-terminal residue" evidence="1">
    <location>
        <position position="440"/>
    </location>
</feature>